<dbReference type="RefSeq" id="WP_173867680.1">
    <property type="nucleotide sequence ID" value="NZ_JAAIQY010000037.1"/>
</dbReference>
<evidence type="ECO:0000313" key="1">
    <source>
        <dbReference type="EMBL" id="MCB5620827.1"/>
    </source>
</evidence>
<dbReference type="Gene3D" id="3.40.630.30">
    <property type="match status" value="1"/>
</dbReference>
<dbReference type="EMBL" id="JAJBOM010000036">
    <property type="protein sequence ID" value="MCB5620827.1"/>
    <property type="molecule type" value="Genomic_DNA"/>
</dbReference>
<dbReference type="SUPFAM" id="SSF55729">
    <property type="entry name" value="Acyl-CoA N-acyltransferases (Nat)"/>
    <property type="match status" value="1"/>
</dbReference>
<protein>
    <submittedName>
        <fullName evidence="1">GNAT family N-acetyltransferase</fullName>
    </submittedName>
</protein>
<accession>A0AAJ1EWC2</accession>
<proteinExistence type="predicted"/>
<sequence>MFRPETLYNIEFKKVESIEEKIYVKECFKQKDFQMFIGIDEKVACEFMIIRNSKQKLGIFCPNIKVNLGIKNAIPIVYMSYRKSIYTMLVMNSIIKYLFSNKKVERVEVRVLDVNSQMLQLIKKTPFIYEGYLENRCVYKNNYIGMHYYSLLEYEFERLLKNSESDREL</sequence>
<comment type="caution">
    <text evidence="1">The sequence shown here is derived from an EMBL/GenBank/DDBJ whole genome shotgun (WGS) entry which is preliminary data.</text>
</comment>
<gene>
    <name evidence="1" type="ORF">LIQ08_16990</name>
</gene>
<dbReference type="InterPro" id="IPR016181">
    <property type="entry name" value="Acyl_CoA_acyltransferase"/>
</dbReference>
<name>A0AAJ1EWC2_MEDGN</name>
<dbReference type="AlphaFoldDB" id="A0AAJ1EWC2"/>
<reference evidence="1" key="1">
    <citation type="submission" date="2021-10" db="EMBL/GenBank/DDBJ databases">
        <title>Collection of gut derived symbiotic bacterial strains cultured from healthy donors.</title>
        <authorList>
            <person name="Lin H."/>
            <person name="Littmann E."/>
            <person name="Claire K."/>
            <person name="Pamer E."/>
        </authorList>
    </citation>
    <scope>NUCLEOTIDE SEQUENCE</scope>
    <source>
        <strain evidence="1">MSK.23.18</strain>
    </source>
</reference>
<evidence type="ECO:0000313" key="2">
    <source>
        <dbReference type="Proteomes" id="UP001297370"/>
    </source>
</evidence>
<dbReference type="Proteomes" id="UP001297370">
    <property type="component" value="Unassembled WGS sequence"/>
</dbReference>
<organism evidence="1 2">
    <name type="scientific">Mediterraneibacter gnavus</name>
    <name type="common">Ruminococcus gnavus</name>
    <dbReference type="NCBI Taxonomy" id="33038"/>
    <lineage>
        <taxon>Bacteria</taxon>
        <taxon>Bacillati</taxon>
        <taxon>Bacillota</taxon>
        <taxon>Clostridia</taxon>
        <taxon>Lachnospirales</taxon>
        <taxon>Lachnospiraceae</taxon>
        <taxon>Mediterraneibacter</taxon>
    </lineage>
</organism>